<dbReference type="EMBL" id="OV651825">
    <property type="protein sequence ID" value="CAH1102578.1"/>
    <property type="molecule type" value="Genomic_DNA"/>
</dbReference>
<keyword evidence="1" id="KW-0479">Metal-binding</keyword>
<dbReference type="GO" id="GO:0008270">
    <property type="term" value="F:zinc ion binding"/>
    <property type="evidence" value="ECO:0007669"/>
    <property type="project" value="UniProtKB-KW"/>
</dbReference>
<dbReference type="PANTHER" id="PTHR46927">
    <property type="entry name" value="AGAP005574-PA"/>
    <property type="match status" value="1"/>
</dbReference>
<dbReference type="PROSITE" id="PS50950">
    <property type="entry name" value="ZF_THAP"/>
    <property type="match status" value="1"/>
</dbReference>
<feature type="domain" description="THAP-type" evidence="6">
    <location>
        <begin position="12"/>
        <end position="90"/>
    </location>
</feature>
<dbReference type="InterPro" id="IPR006612">
    <property type="entry name" value="THAP_Znf"/>
</dbReference>
<accession>A0A9P0CL40</accession>
<dbReference type="PANTHER" id="PTHR46927:SF2">
    <property type="entry name" value="THAP DOMAIN-CONTAINING PROTEIN 8"/>
    <property type="match status" value="1"/>
</dbReference>
<evidence type="ECO:0000256" key="5">
    <source>
        <dbReference type="PROSITE-ProRule" id="PRU00309"/>
    </source>
</evidence>
<reference evidence="7" key="1">
    <citation type="submission" date="2022-01" db="EMBL/GenBank/DDBJ databases">
        <authorList>
            <person name="King R."/>
        </authorList>
    </citation>
    <scope>NUCLEOTIDE SEQUENCE</scope>
</reference>
<evidence type="ECO:0000259" key="6">
    <source>
        <dbReference type="PROSITE" id="PS50950"/>
    </source>
</evidence>
<gene>
    <name evidence="7" type="ORF">PSYICH_LOCUS3749</name>
</gene>
<dbReference type="SUPFAM" id="SSF57716">
    <property type="entry name" value="Glucocorticoid receptor-like (DNA-binding domain)"/>
    <property type="match status" value="1"/>
</dbReference>
<evidence type="ECO:0000256" key="3">
    <source>
        <dbReference type="ARBA" id="ARBA00022833"/>
    </source>
</evidence>
<dbReference type="Gene3D" id="6.20.210.20">
    <property type="entry name" value="THAP domain"/>
    <property type="match status" value="1"/>
</dbReference>
<keyword evidence="2 5" id="KW-0863">Zinc-finger</keyword>
<dbReference type="AlphaFoldDB" id="A0A9P0CL40"/>
<dbReference type="InterPro" id="IPR038441">
    <property type="entry name" value="THAP_Znf_sf"/>
</dbReference>
<keyword evidence="4 5" id="KW-0238">DNA-binding</keyword>
<evidence type="ECO:0000256" key="4">
    <source>
        <dbReference type="ARBA" id="ARBA00023125"/>
    </source>
</evidence>
<name>A0A9P0CL40_9CUCU</name>
<keyword evidence="3" id="KW-0862">Zinc</keyword>
<proteinExistence type="predicted"/>
<evidence type="ECO:0000313" key="7">
    <source>
        <dbReference type="EMBL" id="CAH1102578.1"/>
    </source>
</evidence>
<dbReference type="InterPro" id="IPR052224">
    <property type="entry name" value="THAP_domain_protein"/>
</dbReference>
<dbReference type="OrthoDB" id="7331812at2759"/>
<sequence>MLSTSSTVRNEKRNKCMVPTCDNVYYRPVQQGLNKHFFRIPDKKRQQWINILGIVSTHRELRVCEDHFTYDDFTSTLRNRLHKYAMPSVPDQVVSNIVEVVTSEQSIPNEFSKNSDEESLQIDQTSEKIPYTIDVNGTATSPSKNKSFAELSKENNLQRKTISEESNKKVSCENKVYVYKLPSGRKVMYYHLPILDNLNKGLN</sequence>
<protein>
    <recommendedName>
        <fullName evidence="6">THAP-type domain-containing protein</fullName>
    </recommendedName>
</protein>
<evidence type="ECO:0000313" key="8">
    <source>
        <dbReference type="Proteomes" id="UP001153636"/>
    </source>
</evidence>
<dbReference type="SMART" id="SM00980">
    <property type="entry name" value="THAP"/>
    <property type="match status" value="1"/>
</dbReference>
<evidence type="ECO:0000256" key="2">
    <source>
        <dbReference type="ARBA" id="ARBA00022771"/>
    </source>
</evidence>
<organism evidence="7 8">
    <name type="scientific">Psylliodes chrysocephalus</name>
    <dbReference type="NCBI Taxonomy" id="3402493"/>
    <lineage>
        <taxon>Eukaryota</taxon>
        <taxon>Metazoa</taxon>
        <taxon>Ecdysozoa</taxon>
        <taxon>Arthropoda</taxon>
        <taxon>Hexapoda</taxon>
        <taxon>Insecta</taxon>
        <taxon>Pterygota</taxon>
        <taxon>Neoptera</taxon>
        <taxon>Endopterygota</taxon>
        <taxon>Coleoptera</taxon>
        <taxon>Polyphaga</taxon>
        <taxon>Cucujiformia</taxon>
        <taxon>Chrysomeloidea</taxon>
        <taxon>Chrysomelidae</taxon>
        <taxon>Galerucinae</taxon>
        <taxon>Alticini</taxon>
        <taxon>Psylliodes</taxon>
    </lineage>
</organism>
<keyword evidence="8" id="KW-1185">Reference proteome</keyword>
<dbReference type="GO" id="GO:0003677">
    <property type="term" value="F:DNA binding"/>
    <property type="evidence" value="ECO:0007669"/>
    <property type="project" value="UniProtKB-UniRule"/>
</dbReference>
<evidence type="ECO:0000256" key="1">
    <source>
        <dbReference type="ARBA" id="ARBA00022723"/>
    </source>
</evidence>
<dbReference type="Proteomes" id="UP001153636">
    <property type="component" value="Chromosome 13"/>
</dbReference>
<dbReference type="Pfam" id="PF05485">
    <property type="entry name" value="THAP"/>
    <property type="match status" value="1"/>
</dbReference>